<gene>
    <name evidence="10" type="ORF">ACRE_031640</name>
</gene>
<evidence type="ECO:0000256" key="5">
    <source>
        <dbReference type="ARBA" id="ARBA00022989"/>
    </source>
</evidence>
<feature type="transmembrane region" description="Helical" evidence="8">
    <location>
        <begin position="135"/>
        <end position="157"/>
    </location>
</feature>
<feature type="transmembrane region" description="Helical" evidence="8">
    <location>
        <begin position="464"/>
        <end position="487"/>
    </location>
</feature>
<evidence type="ECO:0000256" key="8">
    <source>
        <dbReference type="SAM" id="Phobius"/>
    </source>
</evidence>
<dbReference type="InterPro" id="IPR005829">
    <property type="entry name" value="Sugar_transporter_CS"/>
</dbReference>
<proteinExistence type="inferred from homology"/>
<dbReference type="PANTHER" id="PTHR48022:SF76">
    <property type="entry name" value="MALTOSE PERMEASE, PUTATIVE (AFU_ORTHOLOGUE AFUA_8G07240)-RELATED"/>
    <property type="match status" value="1"/>
</dbReference>
<keyword evidence="4 8" id="KW-0812">Transmembrane</keyword>
<dbReference type="PROSITE" id="PS00217">
    <property type="entry name" value="SUGAR_TRANSPORT_2"/>
    <property type="match status" value="1"/>
</dbReference>
<protein>
    <submittedName>
        <fullName evidence="10">Maltose permease-like protein</fullName>
    </submittedName>
</protein>
<dbReference type="Gene3D" id="1.20.1250.20">
    <property type="entry name" value="MFS general substrate transporter like domains"/>
    <property type="match status" value="1"/>
</dbReference>
<reference evidence="11" key="1">
    <citation type="journal article" date="2014" name="Genome Announc.">
        <title>Genome sequence and annotation of Acremonium chrysogenum, producer of the beta-lactam antibiotic cephalosporin C.</title>
        <authorList>
            <person name="Terfehr D."/>
            <person name="Dahlmann T.A."/>
            <person name="Specht T."/>
            <person name="Zadra I."/>
            <person name="Kuernsteiner H."/>
            <person name="Kueck U."/>
        </authorList>
    </citation>
    <scope>NUCLEOTIDE SEQUENCE [LARGE SCALE GENOMIC DNA]</scope>
    <source>
        <strain evidence="11">ATCC 11550 / CBS 779.69 / DSM 880 / IAM 14645 / JCM 23072 / IMI 49137</strain>
    </source>
</reference>
<comment type="caution">
    <text evidence="10">The sequence shown here is derived from an EMBL/GenBank/DDBJ whole genome shotgun (WGS) entry which is preliminary data.</text>
</comment>
<dbReference type="InterPro" id="IPR036259">
    <property type="entry name" value="MFS_trans_sf"/>
</dbReference>
<keyword evidence="5 8" id="KW-1133">Transmembrane helix</keyword>
<dbReference type="InterPro" id="IPR005828">
    <property type="entry name" value="MFS_sugar_transport-like"/>
</dbReference>
<evidence type="ECO:0000256" key="2">
    <source>
        <dbReference type="ARBA" id="ARBA00010992"/>
    </source>
</evidence>
<organism evidence="10 11">
    <name type="scientific">Hapsidospora chrysogenum (strain ATCC 11550 / CBS 779.69 / DSM 880 / IAM 14645 / JCM 23072 / IMI 49137)</name>
    <name type="common">Acremonium chrysogenum</name>
    <dbReference type="NCBI Taxonomy" id="857340"/>
    <lineage>
        <taxon>Eukaryota</taxon>
        <taxon>Fungi</taxon>
        <taxon>Dikarya</taxon>
        <taxon>Ascomycota</taxon>
        <taxon>Pezizomycotina</taxon>
        <taxon>Sordariomycetes</taxon>
        <taxon>Hypocreomycetidae</taxon>
        <taxon>Hypocreales</taxon>
        <taxon>Bionectriaceae</taxon>
        <taxon>Hapsidospora</taxon>
    </lineage>
</organism>
<evidence type="ECO:0000256" key="1">
    <source>
        <dbReference type="ARBA" id="ARBA00004141"/>
    </source>
</evidence>
<dbReference type="GO" id="GO:0016020">
    <property type="term" value="C:membrane"/>
    <property type="evidence" value="ECO:0007669"/>
    <property type="project" value="UniProtKB-SubCell"/>
</dbReference>
<keyword evidence="3 7" id="KW-0813">Transport</keyword>
<dbReference type="SUPFAM" id="SSF103473">
    <property type="entry name" value="MFS general substrate transporter"/>
    <property type="match status" value="1"/>
</dbReference>
<dbReference type="GO" id="GO:0005351">
    <property type="term" value="F:carbohydrate:proton symporter activity"/>
    <property type="evidence" value="ECO:0007669"/>
    <property type="project" value="TreeGrafter"/>
</dbReference>
<comment type="similarity">
    <text evidence="2 7">Belongs to the major facilitator superfamily. Sugar transporter (TC 2.A.1.1) family.</text>
</comment>
<dbReference type="EMBL" id="JPKY01000024">
    <property type="protein sequence ID" value="KFH46030.1"/>
    <property type="molecule type" value="Genomic_DNA"/>
</dbReference>
<name>A0A086T9J8_HAPC1</name>
<evidence type="ECO:0000256" key="3">
    <source>
        <dbReference type="ARBA" id="ARBA00022448"/>
    </source>
</evidence>
<feature type="transmembrane region" description="Helical" evidence="8">
    <location>
        <begin position="399"/>
        <end position="419"/>
    </location>
</feature>
<evidence type="ECO:0000313" key="11">
    <source>
        <dbReference type="Proteomes" id="UP000029964"/>
    </source>
</evidence>
<dbReference type="AlphaFoldDB" id="A0A086T9J8"/>
<dbReference type="NCBIfam" id="TIGR00879">
    <property type="entry name" value="SP"/>
    <property type="match status" value="1"/>
</dbReference>
<sequence>MAEEKKPQEGAVTAHNEPISSDVLAAEARQAADAEHQMTLWQAIKTYPNAIGWSVLLSSTLIMEGYDLALLGNLYASPVFNKKYGTWLEDDQKYAVSAAWQSGLSNGARAGEIIGLIIAGWFTDRYGAKKTTVGFLLMMIATIFVLFFAPNVGVLVAGEVLCAPRVSNSTETGRFVGIPWGAFQSVAAQYASEVAPVVLRPYLTTFINMCWVIGQFFAAAVNRGSVDFMDSRAYRIPFGVQWLWPVLILSGLVFAPDVIENDKSDLRRSPWWLVRKGRRAEARATLLRLTSANQPNFNPDETIAMIEHTNEMERRAKEGVTYRDCFKGVDLRRTIIVVGIWTVQTLGGQNLMGYYSFFLTQAGMDPKNSFSLSMANSALGIIGTAGSWFLMARVGRRKIHFFGLCCQFLLLIIAGSLSFSDANAAVWAIAGILIVFTFVYDFTVGPVTYSLVSELSSTRLKAKTIVLARAAYNASNIFVNVMTNYQLSSAAWDWGARSAFFWAGTCLVSCIWVFFWLPEPKGRTYAELDMLFEQRVSARRFAETQVDPFTAEATGGKADAGATHGEKI</sequence>
<evidence type="ECO:0000256" key="6">
    <source>
        <dbReference type="ARBA" id="ARBA00023136"/>
    </source>
</evidence>
<feature type="domain" description="Major facilitator superfamily (MFS) profile" evidence="9">
    <location>
        <begin position="53"/>
        <end position="521"/>
    </location>
</feature>
<dbReference type="OrthoDB" id="6612291at2759"/>
<dbReference type="PROSITE" id="PS50850">
    <property type="entry name" value="MFS"/>
    <property type="match status" value="1"/>
</dbReference>
<evidence type="ECO:0000313" key="10">
    <source>
        <dbReference type="EMBL" id="KFH46030.1"/>
    </source>
</evidence>
<comment type="subcellular location">
    <subcellularLocation>
        <location evidence="1">Membrane</location>
        <topology evidence="1">Multi-pass membrane protein</topology>
    </subcellularLocation>
</comment>
<evidence type="ECO:0000259" key="9">
    <source>
        <dbReference type="PROSITE" id="PS50850"/>
    </source>
</evidence>
<dbReference type="Proteomes" id="UP000029964">
    <property type="component" value="Unassembled WGS sequence"/>
</dbReference>
<feature type="transmembrane region" description="Helical" evidence="8">
    <location>
        <begin position="425"/>
        <end position="452"/>
    </location>
</feature>
<feature type="transmembrane region" description="Helical" evidence="8">
    <location>
        <begin position="202"/>
        <end position="221"/>
    </location>
</feature>
<keyword evidence="11" id="KW-1185">Reference proteome</keyword>
<feature type="transmembrane region" description="Helical" evidence="8">
    <location>
        <begin position="499"/>
        <end position="517"/>
    </location>
</feature>
<dbReference type="FunFam" id="1.20.1250.20:FF:000078">
    <property type="entry name" value="MFS maltose transporter, putative"/>
    <property type="match status" value="1"/>
</dbReference>
<feature type="transmembrane region" description="Helical" evidence="8">
    <location>
        <begin position="374"/>
        <end position="392"/>
    </location>
</feature>
<dbReference type="Pfam" id="PF00083">
    <property type="entry name" value="Sugar_tr"/>
    <property type="match status" value="1"/>
</dbReference>
<keyword evidence="6 8" id="KW-0472">Membrane</keyword>
<dbReference type="HOGENOM" id="CLU_001265_11_5_1"/>
<dbReference type="InterPro" id="IPR050360">
    <property type="entry name" value="MFS_Sugar_Transporters"/>
</dbReference>
<evidence type="ECO:0000256" key="4">
    <source>
        <dbReference type="ARBA" id="ARBA00022692"/>
    </source>
</evidence>
<dbReference type="PANTHER" id="PTHR48022">
    <property type="entry name" value="PLASTIDIC GLUCOSE TRANSPORTER 4"/>
    <property type="match status" value="1"/>
</dbReference>
<dbReference type="InterPro" id="IPR003663">
    <property type="entry name" value="Sugar/inositol_transpt"/>
</dbReference>
<accession>A0A086T9J8</accession>
<evidence type="ECO:0000256" key="7">
    <source>
        <dbReference type="RuleBase" id="RU003346"/>
    </source>
</evidence>
<dbReference type="InterPro" id="IPR020846">
    <property type="entry name" value="MFS_dom"/>
</dbReference>